<feature type="compositionally biased region" description="Polar residues" evidence="1">
    <location>
        <begin position="419"/>
        <end position="436"/>
    </location>
</feature>
<feature type="compositionally biased region" description="Basic and acidic residues" evidence="1">
    <location>
        <begin position="1"/>
        <end position="23"/>
    </location>
</feature>
<proteinExistence type="predicted"/>
<feature type="region of interest" description="Disordered" evidence="1">
    <location>
        <begin position="1"/>
        <end position="24"/>
    </location>
</feature>
<keyword evidence="3" id="KW-1185">Reference proteome</keyword>
<dbReference type="Proteomes" id="UP001359485">
    <property type="component" value="Unassembled WGS sequence"/>
</dbReference>
<feature type="region of interest" description="Disordered" evidence="1">
    <location>
        <begin position="398"/>
        <end position="474"/>
    </location>
</feature>
<protein>
    <submittedName>
        <fullName evidence="2">Uncharacterized protein</fullName>
    </submittedName>
</protein>
<feature type="compositionally biased region" description="Basic and acidic residues" evidence="1">
    <location>
        <begin position="229"/>
        <end position="253"/>
    </location>
</feature>
<evidence type="ECO:0000313" key="2">
    <source>
        <dbReference type="EMBL" id="KAK6620261.1"/>
    </source>
</evidence>
<reference evidence="2 3" key="1">
    <citation type="submission" date="2023-09" db="EMBL/GenBank/DDBJ databases">
        <title>Genomes of two closely related lineages of the louse Polyplax serrata with different host specificities.</title>
        <authorList>
            <person name="Martinu J."/>
            <person name="Tarabai H."/>
            <person name="Stefka J."/>
            <person name="Hypsa V."/>
        </authorList>
    </citation>
    <scope>NUCLEOTIDE SEQUENCE [LARGE SCALE GENOMIC DNA]</scope>
    <source>
        <strain evidence="2">98ZLc_SE</strain>
    </source>
</reference>
<sequence length="474" mass="52579">MDRERDLQELTEKPSRDKSVVEKKKLRKTGLGPSLVSPKKLFCTLGYPDTVRECDKSKIKKRLLCLGHVLNKDSNVSFVVDAYNDGCSESYDFTRVYINADRRSTVELNRLRLISTRYCLHWGTRNGEPAVTSLADFDTIQQAIGENRSDGNNNFKLPGVFVNNSTALMKRLLIDAQAKFRKMVDENKQLVSRVDGEIRSTGEQTSNLQEEVPETNKRLEEHINSKMHGDILTGTREDSANRNEDTNKTRDNRNLINSNVCQGDREMENSTSKSNTNPFADNFDSINEIAGSKLPNFFTQKKGVDFFSSKLSDFTGNFSGSGKRGTGFNRSELFGNGDKSLDETEKKENSFVDCIASKIFKGTTEAGSNGASARGSIKPEDFVVTSNLKLNFLTKSSVESPKKAHPERNTGAVPKRSKTVTSENGNKTNGNQSAAGSSEVEGINRTESRDVDTFVRPMSPIATKQGKLITGTQD</sequence>
<evidence type="ECO:0000313" key="3">
    <source>
        <dbReference type="Proteomes" id="UP001359485"/>
    </source>
</evidence>
<comment type="caution">
    <text evidence="2">The sequence shown here is derived from an EMBL/GenBank/DDBJ whole genome shotgun (WGS) entry which is preliminary data.</text>
</comment>
<feature type="region of interest" description="Disordered" evidence="1">
    <location>
        <begin position="229"/>
        <end position="279"/>
    </location>
</feature>
<accession>A0ABR1AIS3</accession>
<name>A0ABR1AIS3_POLSC</name>
<evidence type="ECO:0000256" key="1">
    <source>
        <dbReference type="SAM" id="MobiDB-lite"/>
    </source>
</evidence>
<gene>
    <name evidence="2" type="ORF">RUM44_006662</name>
</gene>
<organism evidence="2 3">
    <name type="scientific">Polyplax serrata</name>
    <name type="common">Common mouse louse</name>
    <dbReference type="NCBI Taxonomy" id="468196"/>
    <lineage>
        <taxon>Eukaryota</taxon>
        <taxon>Metazoa</taxon>
        <taxon>Ecdysozoa</taxon>
        <taxon>Arthropoda</taxon>
        <taxon>Hexapoda</taxon>
        <taxon>Insecta</taxon>
        <taxon>Pterygota</taxon>
        <taxon>Neoptera</taxon>
        <taxon>Paraneoptera</taxon>
        <taxon>Psocodea</taxon>
        <taxon>Troctomorpha</taxon>
        <taxon>Phthiraptera</taxon>
        <taxon>Anoplura</taxon>
        <taxon>Polyplacidae</taxon>
        <taxon>Polyplax</taxon>
    </lineage>
</organism>
<dbReference type="EMBL" id="JAWJWF010000048">
    <property type="protein sequence ID" value="KAK6620261.1"/>
    <property type="molecule type" value="Genomic_DNA"/>
</dbReference>
<feature type="compositionally biased region" description="Polar residues" evidence="1">
    <location>
        <begin position="269"/>
        <end position="279"/>
    </location>
</feature>
<feature type="compositionally biased region" description="Basic and acidic residues" evidence="1">
    <location>
        <begin position="442"/>
        <end position="453"/>
    </location>
</feature>